<name>A0A9X5BEQ2_9FIRM</name>
<keyword evidence="2" id="KW-0812">Transmembrane</keyword>
<sequence length="64" mass="7985">MVKELNQEKLRKKKEKEKQKQQKKRWKRINARVEKTVYLLVLGICITYSFLEVQERMQRFEKTQ</sequence>
<dbReference type="AlphaFoldDB" id="A0A9X5BEQ2"/>
<accession>A0A9X5BEQ2</accession>
<gene>
    <name evidence="3" type="ORF">D5281_07420</name>
</gene>
<proteinExistence type="predicted"/>
<keyword evidence="2" id="KW-0472">Membrane</keyword>
<dbReference type="RefSeq" id="WP_160559523.1">
    <property type="nucleotide sequence ID" value="NZ_QZDT01000008.1"/>
</dbReference>
<evidence type="ECO:0000256" key="1">
    <source>
        <dbReference type="SAM" id="MobiDB-lite"/>
    </source>
</evidence>
<feature type="region of interest" description="Disordered" evidence="1">
    <location>
        <begin position="1"/>
        <end position="27"/>
    </location>
</feature>
<organism evidence="3 4">
    <name type="scientific">Parablautia muri</name>
    <dbReference type="NCBI Taxonomy" id="2320879"/>
    <lineage>
        <taxon>Bacteria</taxon>
        <taxon>Bacillati</taxon>
        <taxon>Bacillota</taxon>
        <taxon>Clostridia</taxon>
        <taxon>Lachnospirales</taxon>
        <taxon>Lachnospiraceae</taxon>
        <taxon>Parablautia</taxon>
    </lineage>
</organism>
<protein>
    <submittedName>
        <fullName evidence="3">Uncharacterized protein</fullName>
    </submittedName>
</protein>
<feature type="transmembrane region" description="Helical" evidence="2">
    <location>
        <begin position="33"/>
        <end position="51"/>
    </location>
</feature>
<evidence type="ECO:0000313" key="4">
    <source>
        <dbReference type="Proteomes" id="UP001154420"/>
    </source>
</evidence>
<evidence type="ECO:0000313" key="3">
    <source>
        <dbReference type="EMBL" id="NBJ92433.1"/>
    </source>
</evidence>
<feature type="compositionally biased region" description="Basic residues" evidence="1">
    <location>
        <begin position="10"/>
        <end position="27"/>
    </location>
</feature>
<dbReference type="EMBL" id="QZDT01000008">
    <property type="protein sequence ID" value="NBJ92433.1"/>
    <property type="molecule type" value="Genomic_DNA"/>
</dbReference>
<dbReference type="Proteomes" id="UP001154420">
    <property type="component" value="Unassembled WGS sequence"/>
</dbReference>
<comment type="caution">
    <text evidence="3">The sequence shown here is derived from an EMBL/GenBank/DDBJ whole genome shotgun (WGS) entry which is preliminary data.</text>
</comment>
<keyword evidence="2" id="KW-1133">Transmembrane helix</keyword>
<keyword evidence="4" id="KW-1185">Reference proteome</keyword>
<evidence type="ECO:0000256" key="2">
    <source>
        <dbReference type="SAM" id="Phobius"/>
    </source>
</evidence>
<reference evidence="3" key="1">
    <citation type="submission" date="2018-09" db="EMBL/GenBank/DDBJ databases">
        <title>Murine metabolic-syndrome-specific gut microbial biobank.</title>
        <authorList>
            <person name="Liu C."/>
        </authorList>
    </citation>
    <scope>NUCLEOTIDE SEQUENCE</scope>
    <source>
        <strain evidence="3">D42-62</strain>
    </source>
</reference>